<reference evidence="2 3" key="1">
    <citation type="submission" date="2023-10" db="EMBL/GenBank/DDBJ databases">
        <title>Characterization of rhizosphere-enriched actinobacteria from wheat plants lab-grown on chernevaya soil.</title>
        <authorList>
            <person name="Tikhonova E.N."/>
            <person name="Konopkin A."/>
            <person name="Kravchenko I.K."/>
        </authorList>
    </citation>
    <scope>NUCLEOTIDE SEQUENCE [LARGE SCALE GENOMIC DNA]</scope>
    <source>
        <strain evidence="2 3">RR29</strain>
    </source>
</reference>
<comment type="caution">
    <text evidence="2">The sequence shown here is derived from an EMBL/GenBank/DDBJ whole genome shotgun (WGS) entry which is preliminary data.</text>
</comment>
<feature type="transmembrane region" description="Helical" evidence="1">
    <location>
        <begin position="6"/>
        <end position="23"/>
    </location>
</feature>
<keyword evidence="1" id="KW-0472">Membrane</keyword>
<evidence type="ECO:0000256" key="1">
    <source>
        <dbReference type="SAM" id="Phobius"/>
    </source>
</evidence>
<sequence>MSERIVGIWELLLMALVHALLPSQRRARHKRRLQRRRRHALWLAVHGIDVGPRRIHGVVVRA</sequence>
<proteinExistence type="predicted"/>
<organism evidence="2 3">
    <name type="scientific">Streptomyces prunicolor</name>
    <dbReference type="NCBI Taxonomy" id="67348"/>
    <lineage>
        <taxon>Bacteria</taxon>
        <taxon>Bacillati</taxon>
        <taxon>Actinomycetota</taxon>
        <taxon>Actinomycetes</taxon>
        <taxon>Kitasatosporales</taxon>
        <taxon>Streptomycetaceae</taxon>
        <taxon>Streptomyces</taxon>
    </lineage>
</organism>
<protein>
    <recommendedName>
        <fullName evidence="4">Secreted protein</fullName>
    </recommendedName>
</protein>
<evidence type="ECO:0008006" key="4">
    <source>
        <dbReference type="Google" id="ProtNLM"/>
    </source>
</evidence>
<dbReference type="Proteomes" id="UP001187346">
    <property type="component" value="Unassembled WGS sequence"/>
</dbReference>
<name>A0ABU4F546_9ACTN</name>
<keyword evidence="1" id="KW-0812">Transmembrane</keyword>
<accession>A0ABU4F546</accession>
<dbReference type="RefSeq" id="WP_266858716.1">
    <property type="nucleotide sequence ID" value="NZ_CP108676.1"/>
</dbReference>
<keyword evidence="1" id="KW-1133">Transmembrane helix</keyword>
<evidence type="ECO:0000313" key="2">
    <source>
        <dbReference type="EMBL" id="MDV7215123.1"/>
    </source>
</evidence>
<dbReference type="EMBL" id="JAWMAJ010000009">
    <property type="protein sequence ID" value="MDV7215123.1"/>
    <property type="molecule type" value="Genomic_DNA"/>
</dbReference>
<gene>
    <name evidence="2" type="ORF">R5A26_04070</name>
</gene>
<keyword evidence="3" id="KW-1185">Reference proteome</keyword>
<evidence type="ECO:0000313" key="3">
    <source>
        <dbReference type="Proteomes" id="UP001187346"/>
    </source>
</evidence>